<dbReference type="InterPro" id="IPR033709">
    <property type="entry name" value="Anticodon_Ile_ABEc"/>
</dbReference>
<dbReference type="InterPro" id="IPR009080">
    <property type="entry name" value="tRNAsynth_Ia_anticodon-bd"/>
</dbReference>
<dbReference type="CDD" id="cd07961">
    <property type="entry name" value="Anticodon_Ia_Ile_ABEc"/>
    <property type="match status" value="1"/>
</dbReference>
<dbReference type="InterPro" id="IPR009008">
    <property type="entry name" value="Val/Leu/Ile-tRNA-synth_edit"/>
</dbReference>
<gene>
    <name evidence="12" type="primary">ileS</name>
    <name evidence="15" type="ORF">BGX16_1051</name>
</gene>
<dbReference type="RefSeq" id="WP_100425101.1">
    <property type="nucleotide sequence ID" value="NZ_PGEX01000001.1"/>
</dbReference>
<dbReference type="AlphaFoldDB" id="A0A2M9A5U5"/>
<dbReference type="GO" id="GO:0005737">
    <property type="term" value="C:cytoplasm"/>
    <property type="evidence" value="ECO:0007669"/>
    <property type="project" value="UniProtKB-SubCell"/>
</dbReference>
<dbReference type="EC" id="6.1.1.5" evidence="12"/>
<name>A0A2M9A5U5_9BACT</name>
<dbReference type="Pfam" id="PF00133">
    <property type="entry name" value="tRNA-synt_1"/>
    <property type="match status" value="1"/>
</dbReference>
<dbReference type="Pfam" id="PF19302">
    <property type="entry name" value="DUF5915"/>
    <property type="match status" value="1"/>
</dbReference>
<evidence type="ECO:0000256" key="12">
    <source>
        <dbReference type="HAMAP-Rule" id="MF_02003"/>
    </source>
</evidence>
<keyword evidence="7 12" id="KW-0067">ATP-binding</keyword>
<dbReference type="CDD" id="cd00818">
    <property type="entry name" value="IleRS_core"/>
    <property type="match status" value="1"/>
</dbReference>
<evidence type="ECO:0000313" key="15">
    <source>
        <dbReference type="EMBL" id="PJJ41095.1"/>
    </source>
</evidence>
<dbReference type="Pfam" id="PF08264">
    <property type="entry name" value="Anticodon_1"/>
    <property type="match status" value="1"/>
</dbReference>
<comment type="cofactor">
    <cofactor evidence="12">
        <name>Zn(2+)</name>
        <dbReference type="ChEBI" id="CHEBI:29105"/>
    </cofactor>
</comment>
<comment type="caution">
    <text evidence="15">The sequence shown here is derived from an EMBL/GenBank/DDBJ whole genome shotgun (WGS) entry which is preliminary data.</text>
</comment>
<dbReference type="GO" id="GO:0004822">
    <property type="term" value="F:isoleucine-tRNA ligase activity"/>
    <property type="evidence" value="ECO:0007669"/>
    <property type="project" value="UniProtKB-UniRule"/>
</dbReference>
<dbReference type="HAMAP" id="MF_02003">
    <property type="entry name" value="Ile_tRNA_synth_type2"/>
    <property type="match status" value="1"/>
</dbReference>
<dbReference type="Gene3D" id="3.90.740.10">
    <property type="entry name" value="Valyl/Leucyl/Isoleucyl-tRNA synthetase, editing domain"/>
    <property type="match status" value="1"/>
</dbReference>
<keyword evidence="8 12" id="KW-0648">Protein biosynthesis</keyword>
<dbReference type="PANTHER" id="PTHR42780:SF1">
    <property type="entry name" value="ISOLEUCINE--TRNA LIGASE, CYTOPLASMIC"/>
    <property type="match status" value="1"/>
</dbReference>
<organism evidence="15 16">
    <name type="scientific">Hallerella succinigenes</name>
    <dbReference type="NCBI Taxonomy" id="1896222"/>
    <lineage>
        <taxon>Bacteria</taxon>
        <taxon>Pseudomonadati</taxon>
        <taxon>Fibrobacterota</taxon>
        <taxon>Fibrobacteria</taxon>
        <taxon>Fibrobacterales</taxon>
        <taxon>Fibrobacteraceae</taxon>
        <taxon>Hallerella</taxon>
    </lineage>
</organism>
<reference evidence="15 16" key="1">
    <citation type="submission" date="2017-11" db="EMBL/GenBank/DDBJ databases">
        <title>Animal gut microbial communities from fecal samples from Wisconsin, USA.</title>
        <authorList>
            <person name="Neumann A."/>
        </authorList>
    </citation>
    <scope>NUCLEOTIDE SEQUENCE [LARGE SCALE GENOMIC DNA]</scope>
    <source>
        <strain evidence="15 16">UWS3</strain>
    </source>
</reference>
<keyword evidence="4 12" id="KW-0479">Metal-binding</keyword>
<feature type="short sequence motif" description="'HIGH' region" evidence="12">
    <location>
        <begin position="48"/>
        <end position="58"/>
    </location>
</feature>
<dbReference type="InterPro" id="IPR001412">
    <property type="entry name" value="aa-tRNA-synth_I_CS"/>
</dbReference>
<dbReference type="EMBL" id="PGEX01000001">
    <property type="protein sequence ID" value="PJJ41095.1"/>
    <property type="molecule type" value="Genomic_DNA"/>
</dbReference>
<dbReference type="InterPro" id="IPR014729">
    <property type="entry name" value="Rossmann-like_a/b/a_fold"/>
</dbReference>
<dbReference type="GO" id="GO:0005524">
    <property type="term" value="F:ATP binding"/>
    <property type="evidence" value="ECO:0007669"/>
    <property type="project" value="UniProtKB-UniRule"/>
</dbReference>
<keyword evidence="3 12" id="KW-0436">Ligase</keyword>
<evidence type="ECO:0000256" key="7">
    <source>
        <dbReference type="ARBA" id="ARBA00022840"/>
    </source>
</evidence>
<evidence type="ECO:0000259" key="13">
    <source>
        <dbReference type="Pfam" id="PF00133"/>
    </source>
</evidence>
<comment type="catalytic activity">
    <reaction evidence="11 12">
        <text>tRNA(Ile) + L-isoleucine + ATP = L-isoleucyl-tRNA(Ile) + AMP + diphosphate</text>
        <dbReference type="Rhea" id="RHEA:11060"/>
        <dbReference type="Rhea" id="RHEA-COMP:9666"/>
        <dbReference type="Rhea" id="RHEA-COMP:9695"/>
        <dbReference type="ChEBI" id="CHEBI:30616"/>
        <dbReference type="ChEBI" id="CHEBI:33019"/>
        <dbReference type="ChEBI" id="CHEBI:58045"/>
        <dbReference type="ChEBI" id="CHEBI:78442"/>
        <dbReference type="ChEBI" id="CHEBI:78528"/>
        <dbReference type="ChEBI" id="CHEBI:456215"/>
        <dbReference type="EC" id="6.1.1.5"/>
    </reaction>
</comment>
<dbReference type="InterPro" id="IPR013155">
    <property type="entry name" value="M/V/L/I-tRNA-synth_anticd-bd"/>
</dbReference>
<evidence type="ECO:0000256" key="3">
    <source>
        <dbReference type="ARBA" id="ARBA00022598"/>
    </source>
</evidence>
<dbReference type="Gene3D" id="3.40.50.620">
    <property type="entry name" value="HUPs"/>
    <property type="match status" value="2"/>
</dbReference>
<keyword evidence="2 12" id="KW-0963">Cytoplasm</keyword>
<evidence type="ECO:0000256" key="4">
    <source>
        <dbReference type="ARBA" id="ARBA00022723"/>
    </source>
</evidence>
<comment type="subunit">
    <text evidence="12">Monomer.</text>
</comment>
<dbReference type="PRINTS" id="PR00984">
    <property type="entry name" value="TRNASYNTHILE"/>
</dbReference>
<dbReference type="GO" id="GO:0002161">
    <property type="term" value="F:aminoacyl-tRNA deacylase activity"/>
    <property type="evidence" value="ECO:0007669"/>
    <property type="project" value="InterPro"/>
</dbReference>
<dbReference type="OrthoDB" id="9810365at2"/>
<evidence type="ECO:0000256" key="9">
    <source>
        <dbReference type="ARBA" id="ARBA00023146"/>
    </source>
</evidence>
<dbReference type="GO" id="GO:0008270">
    <property type="term" value="F:zinc ion binding"/>
    <property type="evidence" value="ECO:0007669"/>
    <property type="project" value="UniProtKB-UniRule"/>
</dbReference>
<keyword evidence="5 12" id="KW-0547">Nucleotide-binding</keyword>
<accession>A0A2M9A5U5</accession>
<dbReference type="InterPro" id="IPR002300">
    <property type="entry name" value="aa-tRNA-synth_Ia"/>
</dbReference>
<evidence type="ECO:0000313" key="16">
    <source>
        <dbReference type="Proteomes" id="UP000231134"/>
    </source>
</evidence>
<dbReference type="SUPFAM" id="SSF52374">
    <property type="entry name" value="Nucleotidylyl transferase"/>
    <property type="match status" value="1"/>
</dbReference>
<keyword evidence="9 12" id="KW-0030">Aminoacyl-tRNA synthetase</keyword>
<evidence type="ECO:0000256" key="6">
    <source>
        <dbReference type="ARBA" id="ARBA00022833"/>
    </source>
</evidence>
<dbReference type="GO" id="GO:0006428">
    <property type="term" value="P:isoleucyl-tRNA aminoacylation"/>
    <property type="evidence" value="ECO:0007669"/>
    <property type="project" value="UniProtKB-UniRule"/>
</dbReference>
<comment type="function">
    <text evidence="10 12">Catalyzes the attachment of isoleucine to tRNA(Ile). As IleRS can inadvertently accommodate and process structurally similar amino acids such as valine, to avoid such errors it has two additional distinct tRNA(Ile)-dependent editing activities. One activity is designated as 'pretransfer' editing and involves the hydrolysis of activated Val-AMP. The other activity is designated 'posttransfer' editing and involves deacylation of mischarged Val-tRNA(Ile).</text>
</comment>
<feature type="binding site" evidence="12">
    <location>
        <position position="609"/>
    </location>
    <ligand>
        <name>ATP</name>
        <dbReference type="ChEBI" id="CHEBI:30616"/>
    </ligand>
</feature>
<dbReference type="SUPFAM" id="SSF47323">
    <property type="entry name" value="Anticodon-binding domain of a subclass of class I aminoacyl-tRNA synthetases"/>
    <property type="match status" value="1"/>
</dbReference>
<feature type="domain" description="Methionyl/Valyl/Leucyl/Isoleucyl-tRNA synthetase anticodon-binding" evidence="14">
    <location>
        <begin position="697"/>
        <end position="846"/>
    </location>
</feature>
<comment type="subcellular location">
    <subcellularLocation>
        <location evidence="12">Cytoplasm</location>
    </subcellularLocation>
</comment>
<dbReference type="InterPro" id="IPR002301">
    <property type="entry name" value="Ile-tRNA-ligase"/>
</dbReference>
<evidence type="ECO:0000256" key="8">
    <source>
        <dbReference type="ARBA" id="ARBA00022917"/>
    </source>
</evidence>
<feature type="domain" description="Aminoacyl-tRNA synthetase class Ia" evidence="13">
    <location>
        <begin position="18"/>
        <end position="644"/>
    </location>
</feature>
<evidence type="ECO:0000259" key="14">
    <source>
        <dbReference type="Pfam" id="PF08264"/>
    </source>
</evidence>
<evidence type="ECO:0000256" key="10">
    <source>
        <dbReference type="ARBA" id="ARBA00025217"/>
    </source>
</evidence>
<feature type="short sequence motif" description="'KMSKS' region" evidence="12">
    <location>
        <begin position="606"/>
        <end position="610"/>
    </location>
</feature>
<protein>
    <recommendedName>
        <fullName evidence="12">Isoleucine--tRNA ligase</fullName>
        <ecNumber evidence="12">6.1.1.5</ecNumber>
    </recommendedName>
    <alternativeName>
        <fullName evidence="12">Isoleucyl-tRNA synthetase</fullName>
        <shortName evidence="12">IleRS</shortName>
    </alternativeName>
</protein>
<dbReference type="GO" id="GO:0000049">
    <property type="term" value="F:tRNA binding"/>
    <property type="evidence" value="ECO:0007669"/>
    <property type="project" value="InterPro"/>
</dbReference>
<keyword evidence="6 12" id="KW-0862">Zinc</keyword>
<keyword evidence="16" id="KW-1185">Reference proteome</keyword>
<evidence type="ECO:0000256" key="1">
    <source>
        <dbReference type="ARBA" id="ARBA00007078"/>
    </source>
</evidence>
<comment type="similarity">
    <text evidence="1 12">Belongs to the class-I aminoacyl-tRNA synthetase family. IleS type 2 subfamily.</text>
</comment>
<dbReference type="Proteomes" id="UP000231134">
    <property type="component" value="Unassembled WGS sequence"/>
</dbReference>
<evidence type="ECO:0000256" key="11">
    <source>
        <dbReference type="ARBA" id="ARBA00048359"/>
    </source>
</evidence>
<dbReference type="InterPro" id="IPR023586">
    <property type="entry name" value="Ile-tRNA-ligase_type2"/>
</dbReference>
<evidence type="ECO:0000256" key="2">
    <source>
        <dbReference type="ARBA" id="ARBA00022490"/>
    </source>
</evidence>
<dbReference type="NCBIfam" id="TIGR00392">
    <property type="entry name" value="ileS"/>
    <property type="match status" value="1"/>
</dbReference>
<dbReference type="FunFam" id="3.40.50.620:FF:000075">
    <property type="entry name" value="Isoleucine--tRNA ligase"/>
    <property type="match status" value="1"/>
</dbReference>
<dbReference type="Gene3D" id="1.10.730.10">
    <property type="entry name" value="Isoleucyl-tRNA Synthetase, Domain 1"/>
    <property type="match status" value="1"/>
</dbReference>
<evidence type="ECO:0000256" key="5">
    <source>
        <dbReference type="ARBA" id="ARBA00022741"/>
    </source>
</evidence>
<proteinExistence type="inferred from homology"/>
<dbReference type="PANTHER" id="PTHR42780">
    <property type="entry name" value="SOLEUCYL-TRNA SYNTHETASE"/>
    <property type="match status" value="1"/>
</dbReference>
<sequence length="1066" mass="121583">MFREVKKEETFPQIEERVLALWDKDESFKKSLDSRPETEPYTFYDGPPFATGLPHYGHLLAGTIKDIVPRYWTMKGKKVPRGFGWDCHGLPIESLVQNELGLAGVAEIQKLGVDKFNETCRSKVLKYTNEWKKTVRRMGRWVDFDKGYKTMDKNFMESVWWVFKQCFDKGLIYQGYRIQPYSPALATPLSNFETNQGYKDRQDPSLTLIFPINSNEPKFKDTSILVWTTTPWTLYSNFCIVVGPDMDYNLVETDGKKYWIAASRTAAYFKNPNIVDTCKGSELVGKDYEPLSRISDAFVTPDQLSRHYKIYPADYVSTEDGTGAVHTAPSFGEEDFQKGAELDLGLFDPLDTEGKFTDKVPMWKGLGAKEADKEIIRYFKEQGRVFKQDVIVHSYPHCWRTGVPLIYRALKTWFLKIDAPVTSKDGVTKTLKEWMVENNQTVNWVPDHIKNGRFGKWLEGARDWNLSRNRFWGTPIPVWLSDDGDMIAVGSIEELQQLTGVKLDDLHKHFVDKLTIEKDGKVYRRTPEVFDCWFESGSMPYASRHYPFENKEVVEASFPADFIAEGLDQTRGWFYTLTVLSNALFQKPAFKNVIVNGIILAEDGSKMSKSKRNYPDPNDLIERTGADAIRLFMINSAALKAEDLRFSEEGVKGIVKQVMLPLWNAVAFFVSNHNADAAKGQLNWRPGQEVKSDNELDRWMLATLQDLAAKVEVEMKAYRLYNVVPAVIAAVDDLTNWYVRRSRRRFWKSENDGDKNAAYATMYKVLVDFSKILAPFLPLLAEEIYQILVREVDANAPVSVHLCEFPSADKSLMDEKLVERIAMVRGMVEMGRVIRATNNVKNRMPIASMTVVAHGKVEKNVAEAMKDLILEELNVEEMKFIEDESSLVECTAKPNFLNIKSDFASLFGQHPMREFQQEISGFSSSDIINLQNGGSVTSAFCSDVKYTSKHVLIQRKVPEGMAVEANQHFTIALDLTVSDRLRRKCIARELVNRIQNRRKDQDFAITDRISIELYSESEVLKQAVTENESYIKGETQANAIVWKDSAAGLQDTDADGEKVAVEAVRA</sequence>
<comment type="domain">
    <text evidence="12">IleRS has two distinct active sites: one for aminoacylation and one for editing. The misactivated valine is translocated from the active site to the editing site, which sterically excludes the correctly activated isoleucine. The single editing site contains two valyl binding pockets, one specific for each substrate (Val-AMP or Val-tRNA(Ile)).</text>
</comment>
<dbReference type="PROSITE" id="PS00178">
    <property type="entry name" value="AA_TRNA_LIGASE_I"/>
    <property type="match status" value="1"/>
</dbReference>
<dbReference type="SUPFAM" id="SSF50677">
    <property type="entry name" value="ValRS/IleRS/LeuRS editing domain"/>
    <property type="match status" value="1"/>
</dbReference>